<dbReference type="NCBIfam" id="TIGR01222">
    <property type="entry name" value="minC"/>
    <property type="match status" value="1"/>
</dbReference>
<dbReference type="SUPFAM" id="SSF63848">
    <property type="entry name" value="Cell-division inhibitor MinC, C-terminal domain"/>
    <property type="match status" value="1"/>
</dbReference>
<keyword evidence="3" id="KW-0131">Cell cycle</keyword>
<evidence type="ECO:0000313" key="6">
    <source>
        <dbReference type="Proteomes" id="UP000053237"/>
    </source>
</evidence>
<dbReference type="PANTHER" id="PTHR34108">
    <property type="entry name" value="SEPTUM SITE-DETERMINING PROTEIN MINC"/>
    <property type="match status" value="1"/>
</dbReference>
<evidence type="ECO:0000256" key="1">
    <source>
        <dbReference type="ARBA" id="ARBA00022618"/>
    </source>
</evidence>
<dbReference type="InterPro" id="IPR036145">
    <property type="entry name" value="MinC_C_sf"/>
</dbReference>
<comment type="caution">
    <text evidence="5">The sequence shown here is derived from an EMBL/GenBank/DDBJ whole genome shotgun (WGS) entry which is preliminary data.</text>
</comment>
<dbReference type="InterPro" id="IPR005526">
    <property type="entry name" value="Septum_form_inhib_MinC_C"/>
</dbReference>
<dbReference type="InterPro" id="IPR013033">
    <property type="entry name" value="MinC"/>
</dbReference>
<evidence type="ECO:0000256" key="2">
    <source>
        <dbReference type="ARBA" id="ARBA00023210"/>
    </source>
</evidence>
<dbReference type="GO" id="GO:0051726">
    <property type="term" value="P:regulation of cell cycle"/>
    <property type="evidence" value="ECO:0007669"/>
    <property type="project" value="InterPro"/>
</dbReference>
<feature type="domain" description="Septum formation inhibitor MinC C-terminal" evidence="4">
    <location>
        <begin position="187"/>
        <end position="266"/>
    </location>
</feature>
<dbReference type="InterPro" id="IPR016098">
    <property type="entry name" value="CAP/MinC_C"/>
</dbReference>
<dbReference type="AlphaFoldDB" id="A0A024G4X5"/>
<dbReference type="Pfam" id="PF03775">
    <property type="entry name" value="MinC_C"/>
    <property type="match status" value="1"/>
</dbReference>
<dbReference type="InParanoid" id="A0A024G4X5"/>
<evidence type="ECO:0000313" key="5">
    <source>
        <dbReference type="EMBL" id="CCI41732.1"/>
    </source>
</evidence>
<evidence type="ECO:0000259" key="4">
    <source>
        <dbReference type="Pfam" id="PF03775"/>
    </source>
</evidence>
<gene>
    <name evidence="5" type="ORF">BN9_025160</name>
</gene>
<dbReference type="OrthoDB" id="2013981at2759"/>
<dbReference type="GO" id="GO:0000902">
    <property type="term" value="P:cell morphogenesis"/>
    <property type="evidence" value="ECO:0007669"/>
    <property type="project" value="InterPro"/>
</dbReference>
<keyword evidence="1" id="KW-0132">Cell division</keyword>
<evidence type="ECO:0000256" key="3">
    <source>
        <dbReference type="ARBA" id="ARBA00023306"/>
    </source>
</evidence>
<dbReference type="GO" id="GO:0051301">
    <property type="term" value="P:cell division"/>
    <property type="evidence" value="ECO:0007669"/>
    <property type="project" value="UniProtKB-KW"/>
</dbReference>
<accession>A0A024G4X5</accession>
<keyword evidence="2" id="KW-0717">Septation</keyword>
<dbReference type="HAMAP" id="MF_00267">
    <property type="entry name" value="MinC"/>
    <property type="match status" value="1"/>
</dbReference>
<sequence>MLRSFYRHISSDVGLIARQSAKFLRPSIDPTLKCLQLDGRAYLIPTISLVREHLRDPVQSLHPKLHSCESTPVVLDLRKVSSDGSPHSQSIKKHELRSKIASLESNGYKTVGVTNACDQAKRVALQLDLPSFITTNASGIVHDVGSNALPSSRNGSDSHTQQSNEILVNTLDVNTEFGNPFSNPPMVIQSCVRSGQQVYAKSRSLVVLGNVNSGAEVMSDGDISIFGAFKGRALAGITGHREARITCGCFDAELVSIAHHFTTCDGAAFSNSIGANKSSQVWSELRLHQPTSIFLDLESSELIFKSSVG</sequence>
<dbReference type="Gene3D" id="2.160.20.70">
    <property type="match status" value="1"/>
</dbReference>
<proteinExistence type="inferred from homology"/>
<reference evidence="5 6" key="1">
    <citation type="submission" date="2012-05" db="EMBL/GenBank/DDBJ databases">
        <title>Recombination and specialization in a pathogen metapopulation.</title>
        <authorList>
            <person name="Gardiner A."/>
            <person name="Kemen E."/>
            <person name="Schultz-Larsen T."/>
            <person name="MacLean D."/>
            <person name="Van Oosterhout C."/>
            <person name="Jones J.D.G."/>
        </authorList>
    </citation>
    <scope>NUCLEOTIDE SEQUENCE [LARGE SCALE GENOMIC DNA]</scope>
    <source>
        <strain evidence="5 6">Ac Nc2</strain>
    </source>
</reference>
<dbReference type="EMBL" id="CAIX01000024">
    <property type="protein sequence ID" value="CCI41732.1"/>
    <property type="molecule type" value="Genomic_DNA"/>
</dbReference>
<dbReference type="Proteomes" id="UP000053237">
    <property type="component" value="Unassembled WGS sequence"/>
</dbReference>
<dbReference type="STRING" id="65357.A0A024G4X5"/>
<keyword evidence="6" id="KW-1185">Reference proteome</keyword>
<dbReference type="PANTHER" id="PTHR34108:SF1">
    <property type="entry name" value="SEPTUM SITE-DETERMINING PROTEIN MINC"/>
    <property type="match status" value="1"/>
</dbReference>
<organism evidence="5 6">
    <name type="scientific">Albugo candida</name>
    <dbReference type="NCBI Taxonomy" id="65357"/>
    <lineage>
        <taxon>Eukaryota</taxon>
        <taxon>Sar</taxon>
        <taxon>Stramenopiles</taxon>
        <taxon>Oomycota</taxon>
        <taxon>Peronosporomycetes</taxon>
        <taxon>Albuginales</taxon>
        <taxon>Albuginaceae</taxon>
        <taxon>Albugo</taxon>
    </lineage>
</organism>
<name>A0A024G4X5_9STRA</name>
<protein>
    <recommendedName>
        <fullName evidence="4">Septum formation inhibitor MinC C-terminal domain-containing protein</fullName>
    </recommendedName>
</protein>